<evidence type="ECO:0000313" key="3">
    <source>
        <dbReference type="EMBL" id="ALV41223.1"/>
    </source>
</evidence>
<dbReference type="Pfam" id="PF12158">
    <property type="entry name" value="DUF3592"/>
    <property type="match status" value="1"/>
</dbReference>
<reference evidence="3 4" key="1">
    <citation type="submission" date="2015-12" db="EMBL/GenBank/DDBJ databases">
        <authorList>
            <person name="Shamseldin A."/>
            <person name="Moawad H."/>
            <person name="Abd El-Rahim W.M."/>
            <person name="Sadowsky M.J."/>
        </authorList>
    </citation>
    <scope>NUCLEOTIDE SEQUENCE [LARGE SCALE GENOMIC DNA]</scope>
    <source>
        <strain evidence="3 4">Ar51</strain>
    </source>
</reference>
<gene>
    <name evidence="3" type="ORF">AU252_08740</name>
</gene>
<dbReference type="STRING" id="121292.AU252_08740"/>
<sequence length="143" mass="15099">MDSLKLLFIVLPGLFLAAGLILMGLSLAASFRRKRAMAGWQEASATVTGNLHGTDGPGSNGRNRFAPSYEFADAGGKRWLGQADIYSQDQAIIGTHIPVVYNPANPAESTLPVFAVAKGRLATGLVMVIFGATAITMFASLSW</sequence>
<feature type="transmembrane region" description="Helical" evidence="1">
    <location>
        <begin position="6"/>
        <end position="28"/>
    </location>
</feature>
<feature type="domain" description="DUF3592" evidence="2">
    <location>
        <begin position="46"/>
        <end position="111"/>
    </location>
</feature>
<organism evidence="3">
    <name type="scientific">Pseudarthrobacter sulfonivorans</name>
    <dbReference type="NCBI Taxonomy" id="121292"/>
    <lineage>
        <taxon>Bacteria</taxon>
        <taxon>Bacillati</taxon>
        <taxon>Actinomycetota</taxon>
        <taxon>Actinomycetes</taxon>
        <taxon>Micrococcales</taxon>
        <taxon>Micrococcaceae</taxon>
        <taxon>Pseudarthrobacter</taxon>
    </lineage>
</organism>
<dbReference type="Proteomes" id="UP000065151">
    <property type="component" value="Chromosome"/>
</dbReference>
<feature type="transmembrane region" description="Helical" evidence="1">
    <location>
        <begin position="121"/>
        <end position="141"/>
    </location>
</feature>
<evidence type="ECO:0000256" key="1">
    <source>
        <dbReference type="SAM" id="Phobius"/>
    </source>
</evidence>
<keyword evidence="1" id="KW-0812">Transmembrane</keyword>
<dbReference type="InterPro" id="IPR021994">
    <property type="entry name" value="DUF3592"/>
</dbReference>
<keyword evidence="1" id="KW-1133">Transmembrane helix</keyword>
<accession>A0A0U3FQW3</accession>
<evidence type="ECO:0000313" key="4">
    <source>
        <dbReference type="Proteomes" id="UP000065151"/>
    </source>
</evidence>
<proteinExistence type="predicted"/>
<name>A0A0U3FQW3_9MICC</name>
<dbReference type="KEGG" id="psul:AU252_08740"/>
<keyword evidence="1" id="KW-0472">Membrane</keyword>
<protein>
    <recommendedName>
        <fullName evidence="2">DUF3592 domain-containing protein</fullName>
    </recommendedName>
</protein>
<dbReference type="RefSeq" id="WP_058930375.1">
    <property type="nucleotide sequence ID" value="NZ_CP013747.1"/>
</dbReference>
<evidence type="ECO:0000259" key="2">
    <source>
        <dbReference type="Pfam" id="PF12158"/>
    </source>
</evidence>
<dbReference type="AlphaFoldDB" id="A0A0U3FQW3"/>
<dbReference type="EMBL" id="CP013747">
    <property type="protein sequence ID" value="ALV41223.1"/>
    <property type="molecule type" value="Genomic_DNA"/>
</dbReference>